<sequence>MGKASGSKIPRLCPCGRNGRNAGLGPDGLTRYGVLCKSCHKNNIRDKKNYCERCGFVAEVPQQIEVDHRDGNRRNNKLDNLWSLCCNCHRLKTHANQEWENQYV</sequence>
<name>A0A6J5MQX0_9CAUD</name>
<gene>
    <name evidence="2" type="ORF">UFOVP552_8</name>
</gene>
<feature type="domain" description="HNH nuclease" evidence="1">
    <location>
        <begin position="59"/>
        <end position="81"/>
    </location>
</feature>
<dbReference type="InterPro" id="IPR044925">
    <property type="entry name" value="His-Me_finger_sf"/>
</dbReference>
<reference evidence="2" key="1">
    <citation type="submission" date="2020-04" db="EMBL/GenBank/DDBJ databases">
        <authorList>
            <person name="Chiriac C."/>
            <person name="Salcher M."/>
            <person name="Ghai R."/>
            <person name="Kavagutti S V."/>
        </authorList>
    </citation>
    <scope>NUCLEOTIDE SEQUENCE</scope>
</reference>
<organism evidence="2">
    <name type="scientific">uncultured Caudovirales phage</name>
    <dbReference type="NCBI Taxonomy" id="2100421"/>
    <lineage>
        <taxon>Viruses</taxon>
        <taxon>Duplodnaviria</taxon>
        <taxon>Heunggongvirae</taxon>
        <taxon>Uroviricota</taxon>
        <taxon>Caudoviricetes</taxon>
        <taxon>Peduoviridae</taxon>
        <taxon>Maltschvirus</taxon>
        <taxon>Maltschvirus maltsch</taxon>
    </lineage>
</organism>
<protein>
    <submittedName>
        <fullName evidence="2">HNHc domain containing protein</fullName>
    </submittedName>
</protein>
<evidence type="ECO:0000259" key="1">
    <source>
        <dbReference type="Pfam" id="PF13392"/>
    </source>
</evidence>
<dbReference type="CDD" id="cd00085">
    <property type="entry name" value="HNHc"/>
    <property type="match status" value="1"/>
</dbReference>
<dbReference type="SUPFAM" id="SSF54060">
    <property type="entry name" value="His-Me finger endonucleases"/>
    <property type="match status" value="1"/>
</dbReference>
<evidence type="ECO:0000313" key="2">
    <source>
        <dbReference type="EMBL" id="CAB4149555.1"/>
    </source>
</evidence>
<dbReference type="Pfam" id="PF13392">
    <property type="entry name" value="HNH_3"/>
    <property type="match status" value="1"/>
</dbReference>
<dbReference type="EMBL" id="LR796523">
    <property type="protein sequence ID" value="CAB4149555.1"/>
    <property type="molecule type" value="Genomic_DNA"/>
</dbReference>
<proteinExistence type="predicted"/>
<accession>A0A6J5MQX0</accession>
<dbReference type="InterPro" id="IPR003615">
    <property type="entry name" value="HNH_nuc"/>
</dbReference>